<evidence type="ECO:0000256" key="1">
    <source>
        <dbReference type="SAM" id="Coils"/>
    </source>
</evidence>
<comment type="caution">
    <text evidence="3">The sequence shown here is derived from an EMBL/GenBank/DDBJ whole genome shotgun (WGS) entry which is preliminary data.</text>
</comment>
<evidence type="ECO:0000313" key="4">
    <source>
        <dbReference type="Proteomes" id="UP001345219"/>
    </source>
</evidence>
<feature type="region of interest" description="Disordered" evidence="2">
    <location>
        <begin position="345"/>
        <end position="369"/>
    </location>
</feature>
<accession>A0AAN7JSX2</accession>
<evidence type="ECO:0000256" key="2">
    <source>
        <dbReference type="SAM" id="MobiDB-lite"/>
    </source>
</evidence>
<reference evidence="3 4" key="1">
    <citation type="journal article" date="2023" name="Hortic Res">
        <title>Pangenome of water caltrop reveals structural variations and asymmetric subgenome divergence after allopolyploidization.</title>
        <authorList>
            <person name="Zhang X."/>
            <person name="Chen Y."/>
            <person name="Wang L."/>
            <person name="Yuan Y."/>
            <person name="Fang M."/>
            <person name="Shi L."/>
            <person name="Lu R."/>
            <person name="Comes H.P."/>
            <person name="Ma Y."/>
            <person name="Chen Y."/>
            <person name="Huang G."/>
            <person name="Zhou Y."/>
            <person name="Zheng Z."/>
            <person name="Qiu Y."/>
        </authorList>
    </citation>
    <scope>NUCLEOTIDE SEQUENCE [LARGE SCALE GENOMIC DNA]</scope>
    <source>
        <tissue evidence="3">Roots</tissue>
    </source>
</reference>
<proteinExistence type="predicted"/>
<feature type="compositionally biased region" description="Polar residues" evidence="2">
    <location>
        <begin position="349"/>
        <end position="359"/>
    </location>
</feature>
<gene>
    <name evidence="3" type="ORF">SAY87_022216</name>
</gene>
<name>A0AAN7JSX2_9MYRT</name>
<evidence type="ECO:0000313" key="3">
    <source>
        <dbReference type="EMBL" id="KAK4753418.1"/>
    </source>
</evidence>
<feature type="coiled-coil region" evidence="1">
    <location>
        <begin position="300"/>
        <end position="334"/>
    </location>
</feature>
<dbReference type="PANTHER" id="PTHR35689">
    <property type="entry name" value="EARLY ENDOSOME ANTIGEN"/>
    <property type="match status" value="1"/>
</dbReference>
<dbReference type="Proteomes" id="UP001345219">
    <property type="component" value="Chromosome 16"/>
</dbReference>
<sequence length="408" mass="46130">MEELSADAIPIGYSFNKGLHQSPNINLPNFASRDFTNNQRISGSENSAFRSEASSTPGLGFRCQFHLVQGNRIVDLSRIQAMNLPKRVEVCIKATIDHCLGLPGSERTLELELRAYEEIQRELQERFSLLQSQLKEKEDQIEIARAEASMNAQAVKKFVEENQKLAAMCANLLAECKRWEGECSLYDNDREALMDFGNEAHERAKEAEARAQRMEEEVQRLSDELLCYKVKLESQGDGESLDVEETLLESVLDMVSNGGFMSATSFLETNNENESCRKLLNMWSYLRPTTQKVLSVVGEARKLEKDKEHLRVNLHKAEEEAKLLFTENGILNEENQRLLRHYQRVIGSGTKSPGTTSAKSNKRKSSTADAKRLDFGDMDLVRAPLSLLECCNSTDSRLQKRPLSSARD</sequence>
<keyword evidence="4" id="KW-1185">Reference proteome</keyword>
<dbReference type="EMBL" id="JAXIOK010000016">
    <property type="protein sequence ID" value="KAK4753418.1"/>
    <property type="molecule type" value="Genomic_DNA"/>
</dbReference>
<dbReference type="AlphaFoldDB" id="A0AAN7JSX2"/>
<organism evidence="3 4">
    <name type="scientific">Trapa incisa</name>
    <dbReference type="NCBI Taxonomy" id="236973"/>
    <lineage>
        <taxon>Eukaryota</taxon>
        <taxon>Viridiplantae</taxon>
        <taxon>Streptophyta</taxon>
        <taxon>Embryophyta</taxon>
        <taxon>Tracheophyta</taxon>
        <taxon>Spermatophyta</taxon>
        <taxon>Magnoliopsida</taxon>
        <taxon>eudicotyledons</taxon>
        <taxon>Gunneridae</taxon>
        <taxon>Pentapetalae</taxon>
        <taxon>rosids</taxon>
        <taxon>malvids</taxon>
        <taxon>Myrtales</taxon>
        <taxon>Lythraceae</taxon>
        <taxon>Trapa</taxon>
    </lineage>
</organism>
<feature type="coiled-coil region" evidence="1">
    <location>
        <begin position="106"/>
        <end position="231"/>
    </location>
</feature>
<dbReference type="PANTHER" id="PTHR35689:SF1">
    <property type="entry name" value="EARLY ENDOSOME ANTIGEN"/>
    <property type="match status" value="1"/>
</dbReference>
<keyword evidence="1" id="KW-0175">Coiled coil</keyword>
<protein>
    <submittedName>
        <fullName evidence="3">Uncharacterized protein</fullName>
    </submittedName>
</protein>